<accession>A0A4R7VVZ1</accession>
<gene>
    <name evidence="1" type="ORF">CLV71_104107</name>
</gene>
<dbReference type="EMBL" id="SOCP01000004">
    <property type="protein sequence ID" value="TDV53639.1"/>
    <property type="molecule type" value="Genomic_DNA"/>
</dbReference>
<dbReference type="SUPFAM" id="SSF53474">
    <property type="entry name" value="alpha/beta-Hydrolases"/>
    <property type="match status" value="1"/>
</dbReference>
<comment type="caution">
    <text evidence="1">The sequence shown here is derived from an EMBL/GenBank/DDBJ whole genome shotgun (WGS) entry which is preliminary data.</text>
</comment>
<evidence type="ECO:0000313" key="1">
    <source>
        <dbReference type="EMBL" id="TDV53639.1"/>
    </source>
</evidence>
<organism evidence="1 2">
    <name type="scientific">Actinophytocola oryzae</name>
    <dbReference type="NCBI Taxonomy" id="502181"/>
    <lineage>
        <taxon>Bacteria</taxon>
        <taxon>Bacillati</taxon>
        <taxon>Actinomycetota</taxon>
        <taxon>Actinomycetes</taxon>
        <taxon>Pseudonocardiales</taxon>
        <taxon>Pseudonocardiaceae</taxon>
    </lineage>
</organism>
<dbReference type="OrthoDB" id="5902829at2"/>
<keyword evidence="2" id="KW-1185">Reference proteome</keyword>
<protein>
    <submittedName>
        <fullName evidence="1">Dienelactone hydrolase</fullName>
    </submittedName>
</protein>
<sequence>MTQPPHELAFVLDVPETGRVRSDEGLDVYLPGDGPLPAVVIVPGPSPEAYPVRPRQWPLFTGYARLLTSRGVVAAVADLPYHNVTGWSEVSELLPDLVESVRALPEVDADRIAVWAFSGGGLLVSRWWFAESPSWLRCLALTYPMLGGETTGLLSPGRPVVLTRVGLESPNLQEEVDRFVAKGVSTGTSVHVIDVPEGHHGFDVADHTDESRAAVLAAVDFVVGHLVPAR</sequence>
<dbReference type="RefSeq" id="WP_133902682.1">
    <property type="nucleotide sequence ID" value="NZ_SOCP01000004.1"/>
</dbReference>
<name>A0A4R7VVZ1_9PSEU</name>
<dbReference type="Proteomes" id="UP000294927">
    <property type="component" value="Unassembled WGS sequence"/>
</dbReference>
<dbReference type="InterPro" id="IPR029058">
    <property type="entry name" value="AB_hydrolase_fold"/>
</dbReference>
<reference evidence="1 2" key="1">
    <citation type="submission" date="2019-03" db="EMBL/GenBank/DDBJ databases">
        <title>Genomic Encyclopedia of Archaeal and Bacterial Type Strains, Phase II (KMG-II): from individual species to whole genera.</title>
        <authorList>
            <person name="Goeker M."/>
        </authorList>
    </citation>
    <scope>NUCLEOTIDE SEQUENCE [LARGE SCALE GENOMIC DNA]</scope>
    <source>
        <strain evidence="1 2">DSM 45499</strain>
    </source>
</reference>
<evidence type="ECO:0000313" key="2">
    <source>
        <dbReference type="Proteomes" id="UP000294927"/>
    </source>
</evidence>
<dbReference type="AlphaFoldDB" id="A0A4R7VVZ1"/>
<proteinExistence type="predicted"/>
<dbReference type="GO" id="GO:0016787">
    <property type="term" value="F:hydrolase activity"/>
    <property type="evidence" value="ECO:0007669"/>
    <property type="project" value="UniProtKB-KW"/>
</dbReference>
<dbReference type="Gene3D" id="3.40.50.1820">
    <property type="entry name" value="alpha/beta hydrolase"/>
    <property type="match status" value="1"/>
</dbReference>
<keyword evidence="1" id="KW-0378">Hydrolase</keyword>